<dbReference type="InterPro" id="IPR037120">
    <property type="entry name" value="Haem_peroxidase_sf_animal"/>
</dbReference>
<keyword evidence="10" id="KW-0768">Sushi</keyword>
<comment type="cofactor">
    <cofactor evidence="1">
        <name>heme b</name>
        <dbReference type="ChEBI" id="CHEBI:60344"/>
    </cofactor>
</comment>
<keyword evidence="4" id="KW-0732">Signal</keyword>
<evidence type="ECO:0000313" key="13">
    <source>
        <dbReference type="Proteomes" id="UP000261480"/>
    </source>
</evidence>
<dbReference type="PANTHER" id="PTHR11475:SF60">
    <property type="entry name" value="THYROID PEROXIDASE"/>
    <property type="match status" value="1"/>
</dbReference>
<name>A0A3B3XN75_9TELE</name>
<dbReference type="Gene3D" id="1.10.640.10">
    <property type="entry name" value="Haem peroxidase domain superfamily, animal type"/>
    <property type="match status" value="1"/>
</dbReference>
<sequence length="832" mass="92410">MSPSCCSSCLWSHIKTRLLPGRRGAMKTKKCFHLSLLVMLVCVVPPTPSTLSSSSLRDFLVSSPQDADGASSQRRRAAPLCSHGFRFHFQPQTQEISRSGEIFHAALQILKNAAKQKYNRNFTASELLSQENLELLAELSQCPTETDPAVCEGSHHDKYRSISGVCNNRQNPDWGAANTALVRWLPAEYEDGEEEPRGWDPQRLHHGSQLPLPRRVSREVVRTSCKDADAAYSQLLADWGQYIDHDVTLTPQSLSGAASWTQRDCRTSCENLHPCFPIQTQDSLCMPFQRSTPACCSRAGSGMQRQQLNAVSSFIDASLVYGHTPQLQSDLRDLSGRSGKLAVNGRFQDRQGRPYLPFVAETPSACGAAGRGRGVECFRAGEARVNEGLPLIVLHTLWLREHNRLADTLKLINQHWSPEAVFQEARKIVGALHQIITMRDYIPKVIGAESFERHIGPYGGYDPTVDSSASNVFATAAFRFGHATIPPILSRLNESFQEDRRFPHLRLQQALFSPWRIVKEGGIEPTLRGMVATAAAVAAPDSLLVEEVTESLLVLDSQQNLDLAALNLQRGRDHGLPGYNDWRGFCGLKRIATLDDLAEVVRDRRVAEKILHLYQHPDNIDVWLGGLVENFLPGSRTGPLFACLIGKQMKLLRDGDRFWWEADGMFTQQQREQLWKTSLSRIICENSDIQEIPADPFRLTRYPDGFLPCSAVPALSLEAWRDEPSLGEFTDRSHSLQTFNMPTTQTAAVSGLRLCGSPRPVDNGDFLFSSRSGKLTALYACFHGFQLEGAAEAVCEGGVWSADPPCCSETRLVARDAADPQTFLDSNQTNKT</sequence>
<dbReference type="PROSITE" id="PS50292">
    <property type="entry name" value="PEROXIDASE_3"/>
    <property type="match status" value="1"/>
</dbReference>
<dbReference type="Proteomes" id="UP000261480">
    <property type="component" value="Unplaced"/>
</dbReference>
<dbReference type="InterPro" id="IPR000436">
    <property type="entry name" value="Sushi_SCR_CCP_dom"/>
</dbReference>
<keyword evidence="7" id="KW-1015">Disulfide bond</keyword>
<dbReference type="InterPro" id="IPR019791">
    <property type="entry name" value="Haem_peroxidase_animal"/>
</dbReference>
<comment type="similarity">
    <text evidence="8">Belongs to the peroxidase family. XPO subfamily.</text>
</comment>
<evidence type="ECO:0000256" key="4">
    <source>
        <dbReference type="ARBA" id="ARBA00022729"/>
    </source>
</evidence>
<dbReference type="STRING" id="48701.ENSPMEP00000016489"/>
<dbReference type="CDD" id="cd00033">
    <property type="entry name" value="CCP"/>
    <property type="match status" value="1"/>
</dbReference>
<dbReference type="AlphaFoldDB" id="A0A3B3XN75"/>
<evidence type="ECO:0000256" key="8">
    <source>
        <dbReference type="ARBA" id="ARBA00061342"/>
    </source>
</evidence>
<dbReference type="FunFam" id="1.10.640.10:FF:000001">
    <property type="entry name" value="Peroxidasin homolog"/>
    <property type="match status" value="1"/>
</dbReference>
<dbReference type="Pfam" id="PF03098">
    <property type="entry name" value="An_peroxidase"/>
    <property type="match status" value="1"/>
</dbReference>
<dbReference type="GO" id="GO:0005615">
    <property type="term" value="C:extracellular space"/>
    <property type="evidence" value="ECO:0007669"/>
    <property type="project" value="TreeGrafter"/>
</dbReference>
<dbReference type="GO" id="GO:0020037">
    <property type="term" value="F:heme binding"/>
    <property type="evidence" value="ECO:0007669"/>
    <property type="project" value="InterPro"/>
</dbReference>
<keyword evidence="6 9" id="KW-0408">Iron</keyword>
<comment type="caution">
    <text evidence="10">Lacks conserved residue(s) required for the propagation of feature annotation.</text>
</comment>
<dbReference type="GO" id="GO:0006979">
    <property type="term" value="P:response to oxidative stress"/>
    <property type="evidence" value="ECO:0007669"/>
    <property type="project" value="InterPro"/>
</dbReference>
<evidence type="ECO:0000256" key="10">
    <source>
        <dbReference type="PROSITE-ProRule" id="PRU00302"/>
    </source>
</evidence>
<dbReference type="SUPFAM" id="SSF57535">
    <property type="entry name" value="Complement control module/SCR domain"/>
    <property type="match status" value="1"/>
</dbReference>
<keyword evidence="13" id="KW-1185">Reference proteome</keyword>
<keyword evidence="3 9" id="KW-0479">Metal-binding</keyword>
<dbReference type="GO" id="GO:0004601">
    <property type="term" value="F:peroxidase activity"/>
    <property type="evidence" value="ECO:0007669"/>
    <property type="project" value="InterPro"/>
</dbReference>
<feature type="binding site" description="axial binding residue" evidence="9">
    <location>
        <position position="482"/>
    </location>
    <ligand>
        <name>heme b</name>
        <dbReference type="ChEBI" id="CHEBI:60344"/>
    </ligand>
    <ligandPart>
        <name>Fe</name>
        <dbReference type="ChEBI" id="CHEBI:18248"/>
    </ligandPart>
</feature>
<organism evidence="12 13">
    <name type="scientific">Poecilia mexicana</name>
    <dbReference type="NCBI Taxonomy" id="48701"/>
    <lineage>
        <taxon>Eukaryota</taxon>
        <taxon>Metazoa</taxon>
        <taxon>Chordata</taxon>
        <taxon>Craniata</taxon>
        <taxon>Vertebrata</taxon>
        <taxon>Euteleostomi</taxon>
        <taxon>Actinopterygii</taxon>
        <taxon>Neopterygii</taxon>
        <taxon>Teleostei</taxon>
        <taxon>Neoteleostei</taxon>
        <taxon>Acanthomorphata</taxon>
        <taxon>Ovalentaria</taxon>
        <taxon>Atherinomorphae</taxon>
        <taxon>Cyprinodontiformes</taxon>
        <taxon>Poeciliidae</taxon>
        <taxon>Poeciliinae</taxon>
        <taxon>Poecilia</taxon>
    </lineage>
</organism>
<evidence type="ECO:0000256" key="9">
    <source>
        <dbReference type="PIRSR" id="PIRSR619791-2"/>
    </source>
</evidence>
<evidence type="ECO:0000256" key="1">
    <source>
        <dbReference type="ARBA" id="ARBA00001970"/>
    </source>
</evidence>
<dbReference type="SUPFAM" id="SSF48113">
    <property type="entry name" value="Heme-dependent peroxidases"/>
    <property type="match status" value="1"/>
</dbReference>
<evidence type="ECO:0000256" key="2">
    <source>
        <dbReference type="ARBA" id="ARBA00022617"/>
    </source>
</evidence>
<keyword evidence="5" id="KW-0560">Oxidoreductase</keyword>
<dbReference type="PRINTS" id="PR00457">
    <property type="entry name" value="ANPEROXIDASE"/>
</dbReference>
<dbReference type="InterPro" id="IPR035976">
    <property type="entry name" value="Sushi/SCR/CCP_sf"/>
</dbReference>
<evidence type="ECO:0000256" key="6">
    <source>
        <dbReference type="ARBA" id="ARBA00023004"/>
    </source>
</evidence>
<dbReference type="Gene3D" id="2.10.70.10">
    <property type="entry name" value="Complement Module, domain 1"/>
    <property type="match status" value="1"/>
</dbReference>
<evidence type="ECO:0000256" key="3">
    <source>
        <dbReference type="ARBA" id="ARBA00022723"/>
    </source>
</evidence>
<evidence type="ECO:0000256" key="7">
    <source>
        <dbReference type="ARBA" id="ARBA00023157"/>
    </source>
</evidence>
<dbReference type="PROSITE" id="PS50923">
    <property type="entry name" value="SUSHI"/>
    <property type="match status" value="1"/>
</dbReference>
<evidence type="ECO:0000256" key="5">
    <source>
        <dbReference type="ARBA" id="ARBA00023002"/>
    </source>
</evidence>
<dbReference type="Ensembl" id="ENSPMET00000033410.1">
    <property type="protein sequence ID" value="ENSPMEP00000016489.1"/>
    <property type="gene ID" value="ENSPMEG00000019213.1"/>
</dbReference>
<reference evidence="12" key="1">
    <citation type="submission" date="2025-08" db="UniProtKB">
        <authorList>
            <consortium name="Ensembl"/>
        </authorList>
    </citation>
    <scope>IDENTIFICATION</scope>
</reference>
<evidence type="ECO:0000259" key="11">
    <source>
        <dbReference type="PROSITE" id="PS50923"/>
    </source>
</evidence>
<dbReference type="GO" id="GO:0046872">
    <property type="term" value="F:metal ion binding"/>
    <property type="evidence" value="ECO:0007669"/>
    <property type="project" value="UniProtKB-KW"/>
</dbReference>
<dbReference type="PANTHER" id="PTHR11475">
    <property type="entry name" value="OXIDASE/PEROXIDASE"/>
    <property type="match status" value="1"/>
</dbReference>
<evidence type="ECO:0000313" key="12">
    <source>
        <dbReference type="Ensembl" id="ENSPMEP00000016489.1"/>
    </source>
</evidence>
<proteinExistence type="inferred from homology"/>
<protein>
    <recommendedName>
        <fullName evidence="11">Sushi domain-containing protein</fullName>
    </recommendedName>
</protein>
<accession>A0A3B3XN75</accession>
<reference evidence="12" key="2">
    <citation type="submission" date="2025-09" db="UniProtKB">
        <authorList>
            <consortium name="Ensembl"/>
        </authorList>
    </citation>
    <scope>IDENTIFICATION</scope>
</reference>
<keyword evidence="2 9" id="KW-0349">Heme</keyword>
<dbReference type="InterPro" id="IPR010255">
    <property type="entry name" value="Haem_peroxidase_sf"/>
</dbReference>
<dbReference type="SMART" id="SM00032">
    <property type="entry name" value="CCP"/>
    <property type="match status" value="1"/>
</dbReference>
<feature type="domain" description="Sushi" evidence="11">
    <location>
        <begin position="753"/>
        <end position="809"/>
    </location>
</feature>